<dbReference type="InterPro" id="IPR013249">
    <property type="entry name" value="RNA_pol_sigma70_r4_t2"/>
</dbReference>
<dbReference type="EMBL" id="BAABGY010000007">
    <property type="protein sequence ID" value="GAA4330790.1"/>
    <property type="molecule type" value="Genomic_DNA"/>
</dbReference>
<comment type="caution">
    <text evidence="5">The sequence shown here is derived from an EMBL/GenBank/DDBJ whole genome shotgun (WGS) entry which is preliminary data.</text>
</comment>
<dbReference type="Gene3D" id="1.10.10.10">
    <property type="entry name" value="Winged helix-like DNA-binding domain superfamily/Winged helix DNA-binding domain"/>
    <property type="match status" value="1"/>
</dbReference>
<dbReference type="RefSeq" id="WP_345255777.1">
    <property type="nucleotide sequence ID" value="NZ_BAABGY010000007.1"/>
</dbReference>
<dbReference type="InterPro" id="IPR036388">
    <property type="entry name" value="WH-like_DNA-bd_sf"/>
</dbReference>
<dbReference type="InterPro" id="IPR011717">
    <property type="entry name" value="TPR-4"/>
</dbReference>
<feature type="signal peptide" evidence="3">
    <location>
        <begin position="1"/>
        <end position="26"/>
    </location>
</feature>
<dbReference type="Pfam" id="PF08281">
    <property type="entry name" value="Sigma70_r4_2"/>
    <property type="match status" value="1"/>
</dbReference>
<evidence type="ECO:0000256" key="2">
    <source>
        <dbReference type="SAM" id="Phobius"/>
    </source>
</evidence>
<dbReference type="Pfam" id="PF07721">
    <property type="entry name" value="TPR_4"/>
    <property type="match status" value="2"/>
</dbReference>
<dbReference type="Pfam" id="PF13424">
    <property type="entry name" value="TPR_12"/>
    <property type="match status" value="1"/>
</dbReference>
<feature type="domain" description="RNA polymerase sigma factor 70 region 4 type 2" evidence="4">
    <location>
        <begin position="531"/>
        <end position="559"/>
    </location>
</feature>
<dbReference type="SUPFAM" id="SSF48452">
    <property type="entry name" value="TPR-like"/>
    <property type="match status" value="2"/>
</dbReference>
<keyword evidence="2" id="KW-0812">Transmembrane</keyword>
<dbReference type="InterPro" id="IPR019734">
    <property type="entry name" value="TPR_rpt"/>
</dbReference>
<keyword evidence="2" id="KW-1133">Transmembrane helix</keyword>
<sequence>MPAPKRTLLLLFLSLATILSAPLRMAAQTSLRDYTQVLQGLPLAILPADTADRFIKAELRARAAGDAAAQQLIELCRLHYLVNRTPQVGQAEQRLLRLLPALQRSGSEAAGAHALFLLSEACWRRGDQARALEYALKAYGRYTVWSGTEFPLKYHALTQLSLRFYHYLDFATARRIAGEALATKGAVELPEPHIVLNTIGLCLRATGQTDSAVAYFQKALAEAGAASRPVWVGIVKGNLGIAYYAQGSYAEAIPLIAEDIHESEATNNTFRNRVKSLAILGECYARLGRRAESAATLEKAQALFRERRFEQEHDLVTELFPRLARHYAGQGDFERATGLLEAAARSRDTLVRRQSALVLAGAQLRVFSEKYAAETAYFGQQRRNQLLMRNMLIGGIVLLAGMALLVIRHQRVRHLLREQQAASGKERAEAELQSATARLGQITQAMHEKNRLIEQLQHEWEERAAEEEAFGPEAQQTVSRLRDLTILTEEAWEEFQALFEKVHTGFLFRLRQKLPDLNPAEVRFMTLAKLHFSNKEIAAVLGISAGAVRTTRSRLRKKLGLAEEGDLEGLIARI</sequence>
<evidence type="ECO:0000259" key="4">
    <source>
        <dbReference type="Pfam" id="PF08281"/>
    </source>
</evidence>
<feature type="chain" id="PRO_5046574393" description="RNA polymerase sigma factor 70 region 4 type 2 domain-containing protein" evidence="3">
    <location>
        <begin position="27"/>
        <end position="574"/>
    </location>
</feature>
<keyword evidence="1" id="KW-0175">Coiled coil</keyword>
<dbReference type="InterPro" id="IPR016032">
    <property type="entry name" value="Sig_transdc_resp-reg_C-effctor"/>
</dbReference>
<keyword evidence="6" id="KW-1185">Reference proteome</keyword>
<proteinExistence type="predicted"/>
<dbReference type="Proteomes" id="UP001501725">
    <property type="component" value="Unassembled WGS sequence"/>
</dbReference>
<dbReference type="Gene3D" id="1.25.40.10">
    <property type="entry name" value="Tetratricopeptide repeat domain"/>
    <property type="match status" value="2"/>
</dbReference>
<name>A0ABP8GWC2_9BACT</name>
<evidence type="ECO:0000313" key="6">
    <source>
        <dbReference type="Proteomes" id="UP001501725"/>
    </source>
</evidence>
<evidence type="ECO:0000313" key="5">
    <source>
        <dbReference type="EMBL" id="GAA4330790.1"/>
    </source>
</evidence>
<dbReference type="SUPFAM" id="SSF46894">
    <property type="entry name" value="C-terminal effector domain of the bipartite response regulators"/>
    <property type="match status" value="1"/>
</dbReference>
<organism evidence="5 6">
    <name type="scientific">Flaviaesturariibacter amylovorans</name>
    <dbReference type="NCBI Taxonomy" id="1084520"/>
    <lineage>
        <taxon>Bacteria</taxon>
        <taxon>Pseudomonadati</taxon>
        <taxon>Bacteroidota</taxon>
        <taxon>Chitinophagia</taxon>
        <taxon>Chitinophagales</taxon>
        <taxon>Chitinophagaceae</taxon>
        <taxon>Flaviaestuariibacter</taxon>
    </lineage>
</organism>
<protein>
    <recommendedName>
        <fullName evidence="4">RNA polymerase sigma factor 70 region 4 type 2 domain-containing protein</fullName>
    </recommendedName>
</protein>
<evidence type="ECO:0000256" key="3">
    <source>
        <dbReference type="SAM" id="SignalP"/>
    </source>
</evidence>
<dbReference type="InterPro" id="IPR011990">
    <property type="entry name" value="TPR-like_helical_dom_sf"/>
</dbReference>
<reference evidence="6" key="1">
    <citation type="journal article" date="2019" name="Int. J. Syst. Evol. Microbiol.">
        <title>The Global Catalogue of Microorganisms (GCM) 10K type strain sequencing project: providing services to taxonomists for standard genome sequencing and annotation.</title>
        <authorList>
            <consortium name="The Broad Institute Genomics Platform"/>
            <consortium name="The Broad Institute Genome Sequencing Center for Infectious Disease"/>
            <person name="Wu L."/>
            <person name="Ma J."/>
        </authorList>
    </citation>
    <scope>NUCLEOTIDE SEQUENCE [LARGE SCALE GENOMIC DNA]</scope>
    <source>
        <strain evidence="6">JCM 17919</strain>
    </source>
</reference>
<evidence type="ECO:0000256" key="1">
    <source>
        <dbReference type="SAM" id="Coils"/>
    </source>
</evidence>
<feature type="coiled-coil region" evidence="1">
    <location>
        <begin position="425"/>
        <end position="459"/>
    </location>
</feature>
<accession>A0ABP8GWC2</accession>
<feature type="transmembrane region" description="Helical" evidence="2">
    <location>
        <begin position="386"/>
        <end position="407"/>
    </location>
</feature>
<dbReference type="SMART" id="SM00028">
    <property type="entry name" value="TPR"/>
    <property type="match status" value="3"/>
</dbReference>
<gene>
    <name evidence="5" type="ORF">GCM10023184_22140</name>
</gene>
<keyword evidence="2" id="KW-0472">Membrane</keyword>
<keyword evidence="3" id="KW-0732">Signal</keyword>